<gene>
    <name evidence="5" type="ORF">KABA2_08S00902</name>
</gene>
<dbReference type="InterPro" id="IPR049629">
    <property type="entry name" value="DPY30_SDC1_DD"/>
</dbReference>
<dbReference type="OrthoDB" id="417678at2759"/>
<evidence type="ECO:0000313" key="6">
    <source>
        <dbReference type="Proteomes" id="UP000644660"/>
    </source>
</evidence>
<comment type="caution">
    <text evidence="5">The sequence shown here is derived from an EMBL/GenBank/DDBJ whole genome shotgun (WGS) entry which is preliminary data.</text>
</comment>
<dbReference type="Gene3D" id="1.20.890.10">
    <property type="entry name" value="cAMP-dependent protein kinase regulatory subunit, dimerization-anchoring domain"/>
    <property type="match status" value="1"/>
</dbReference>
<dbReference type="Proteomes" id="UP000644660">
    <property type="component" value="Unassembled WGS sequence"/>
</dbReference>
<name>A0A8H2ZIK1_9SACH</name>
<dbReference type="AlphaFoldDB" id="A0A8H2ZIK1"/>
<dbReference type="RefSeq" id="XP_041407842.1">
    <property type="nucleotide sequence ID" value="XM_041551908.1"/>
</dbReference>
<dbReference type="GO" id="GO:0005634">
    <property type="term" value="C:nucleus"/>
    <property type="evidence" value="ECO:0007669"/>
    <property type="project" value="UniProtKB-SubCell"/>
</dbReference>
<accession>A0A8H2ZIK1</accession>
<feature type="region of interest" description="Disordered" evidence="4">
    <location>
        <begin position="1"/>
        <end position="28"/>
    </location>
</feature>
<reference evidence="5 6" key="1">
    <citation type="submission" date="2020-05" db="EMBL/GenBank/DDBJ databases">
        <authorList>
            <person name="Casaregola S."/>
            <person name="Devillers H."/>
            <person name="Grondin C."/>
        </authorList>
    </citation>
    <scope>NUCLEOTIDE SEQUENCE [LARGE SCALE GENOMIC DNA]</scope>
    <source>
        <strain evidence="5 6">CLIB 1767</strain>
    </source>
</reference>
<dbReference type="EMBL" id="CAEFZW010000008">
    <property type="protein sequence ID" value="CAB4255998.1"/>
    <property type="molecule type" value="Genomic_DNA"/>
</dbReference>
<evidence type="ECO:0000256" key="3">
    <source>
        <dbReference type="ARBA" id="ARBA00023242"/>
    </source>
</evidence>
<dbReference type="Pfam" id="PF05186">
    <property type="entry name" value="Dpy-30"/>
    <property type="match status" value="1"/>
</dbReference>
<keyword evidence="6" id="KW-1185">Reference proteome</keyword>
<keyword evidence="3" id="KW-0539">Nucleus</keyword>
<evidence type="ECO:0000313" key="5">
    <source>
        <dbReference type="EMBL" id="CAB4255998.1"/>
    </source>
</evidence>
<organism evidence="5 6">
    <name type="scientific">Maudiozyma barnettii</name>
    <dbReference type="NCBI Taxonomy" id="61262"/>
    <lineage>
        <taxon>Eukaryota</taxon>
        <taxon>Fungi</taxon>
        <taxon>Dikarya</taxon>
        <taxon>Ascomycota</taxon>
        <taxon>Saccharomycotina</taxon>
        <taxon>Saccharomycetes</taxon>
        <taxon>Saccharomycetales</taxon>
        <taxon>Saccharomycetaceae</taxon>
        <taxon>Maudiozyma</taxon>
    </lineage>
</organism>
<evidence type="ECO:0000256" key="1">
    <source>
        <dbReference type="ARBA" id="ARBA00004123"/>
    </source>
</evidence>
<evidence type="ECO:0000256" key="4">
    <source>
        <dbReference type="SAM" id="MobiDB-lite"/>
    </source>
</evidence>
<comment type="similarity">
    <text evidence="2">Belongs to the dpy-30 family.</text>
</comment>
<comment type="subcellular location">
    <subcellularLocation>
        <location evidence="1">Nucleus</location>
    </subcellularLocation>
</comment>
<proteinExistence type="inferred from homology"/>
<protein>
    <submittedName>
        <fullName evidence="5">Similar to Saccharomyces cerevisiae YDR469W SDC1 Subunit of the COMPASS (Set1C) complex, which methylates lysine 4 of histone H3 and is required in chromatin silencing at telomeres</fullName>
    </submittedName>
</protein>
<sequence>MSEEQISNVDTGNFSTGMEPSIESTTAQATVKLETPVIEETPSLNPLPSANGGESLADIIGGSQVRKYLNKNVTPYLLQGMRNIANEQPQEPLKVLGEYLIEENNRLKQEKH</sequence>
<dbReference type="InterPro" id="IPR007858">
    <property type="entry name" value="Dpy-30_motif"/>
</dbReference>
<dbReference type="CDD" id="cd22965">
    <property type="entry name" value="DD_DPY30_SDC1"/>
    <property type="match status" value="1"/>
</dbReference>
<evidence type="ECO:0000256" key="2">
    <source>
        <dbReference type="ARBA" id="ARBA00010849"/>
    </source>
</evidence>
<dbReference type="GeneID" id="64859064"/>